<dbReference type="SMART" id="SM00184">
    <property type="entry name" value="RING"/>
    <property type="match status" value="1"/>
</dbReference>
<dbReference type="InterPro" id="IPR017907">
    <property type="entry name" value="Znf_RING_CS"/>
</dbReference>
<dbReference type="Pfam" id="PF13445">
    <property type="entry name" value="zf-RING_UBOX"/>
    <property type="match status" value="1"/>
</dbReference>
<dbReference type="OMA" id="CPRELHC"/>
<dbReference type="RefSeq" id="NP_001373656.1">
    <property type="nucleotide sequence ID" value="NM_001386727.1"/>
</dbReference>
<keyword evidence="3" id="KW-0479">Metal-binding</keyword>
<name>E7EYM0_DANRE</name>
<dbReference type="SUPFAM" id="SSF57850">
    <property type="entry name" value="RING/U-box"/>
    <property type="match status" value="1"/>
</dbReference>
<dbReference type="Ensembl" id="ENSDART00000127699.4">
    <property type="protein sequence ID" value="ENSDARP00000111797.1"/>
    <property type="gene ID" value="ENSDARG00000091234.4"/>
</dbReference>
<feature type="region of interest" description="Disordered" evidence="9">
    <location>
        <begin position="84"/>
        <end position="113"/>
    </location>
</feature>
<dbReference type="HOGENOM" id="CLU_1547083_0_0_1"/>
<dbReference type="PaxDb" id="7955-ENSDARP00000111797"/>
<sequence>MFPESECGICYRAYNLGRRCPRQLSCKHTFCESCLVTIGRSAETHEPRIVCPLCRHSTEMPEARIKDNLPVDEDIFERLVTAGSSQECEDDDDDDENAEEQHQDVPSPAGVPCLAREDVSPPPRTRKGHLVKCLKKVWKKVVGDGNINCTISDADLRDLAVMSCYMM</sequence>
<dbReference type="UniPathway" id="UPA00143"/>
<protein>
    <recommendedName>
        <fullName evidence="2">E3 ubiquitin-protein ligase RNF182</fullName>
    </recommendedName>
    <alternativeName>
        <fullName evidence="7">RING finger protein 182</fullName>
    </alternativeName>
    <alternativeName>
        <fullName evidence="6">RING-type E3 ubiquitin transferase RNF182</fullName>
    </alternativeName>
</protein>
<dbReference type="PROSITE" id="PS50089">
    <property type="entry name" value="ZF_RING_2"/>
    <property type="match status" value="1"/>
</dbReference>
<evidence type="ECO:0000313" key="12">
    <source>
        <dbReference type="Proteomes" id="UP000000437"/>
    </source>
</evidence>
<accession>A0A8M1QKS7</accession>
<evidence type="ECO:0000256" key="5">
    <source>
        <dbReference type="ARBA" id="ARBA00022833"/>
    </source>
</evidence>
<dbReference type="Proteomes" id="UP000000437">
    <property type="component" value="Chromosome 7"/>
</dbReference>
<evidence type="ECO:0000313" key="13">
    <source>
        <dbReference type="RefSeq" id="NP_001373656.1"/>
    </source>
</evidence>
<feature type="compositionally biased region" description="Acidic residues" evidence="9">
    <location>
        <begin position="87"/>
        <end position="98"/>
    </location>
</feature>
<reference evidence="11 12" key="2">
    <citation type="journal article" date="2013" name="Nature">
        <title>The zebrafish reference genome sequence and its relationship to the human genome.</title>
        <authorList>
            <consortium name="Genome Reference Consortium Zebrafish"/>
            <person name="Howe K."/>
            <person name="Clark M.D."/>
            <person name="Torroja C.F."/>
            <person name="Torrance J."/>
            <person name="Berthelot C."/>
            <person name="Muffato M."/>
            <person name="Collins J.E."/>
            <person name="Humphray S."/>
            <person name="McLaren K."/>
            <person name="Matthews L."/>
            <person name="McLaren S."/>
            <person name="Sealy I."/>
            <person name="Caccamo M."/>
            <person name="Churcher C."/>
            <person name="Scott C."/>
            <person name="Barrett J.C."/>
            <person name="Koch R."/>
            <person name="Rauch G.J."/>
            <person name="White S."/>
            <person name="Chow W."/>
            <person name="Kilian B."/>
            <person name="Quintais L.T."/>
            <person name="Guerra-Assuncao J.A."/>
            <person name="Zhou Y."/>
            <person name="Gu Y."/>
            <person name="Yen J."/>
            <person name="Vogel J.H."/>
            <person name="Eyre T."/>
            <person name="Redmond S."/>
            <person name="Banerjee R."/>
            <person name="Chi J."/>
            <person name="Fu B."/>
            <person name="Langley E."/>
            <person name="Maguire S.F."/>
            <person name="Laird G.K."/>
            <person name="Lloyd D."/>
            <person name="Kenyon E."/>
            <person name="Donaldson S."/>
            <person name="Sehra H."/>
            <person name="Almeida-King J."/>
            <person name="Loveland J."/>
            <person name="Trevanion S."/>
            <person name="Jones M."/>
            <person name="Quail M."/>
            <person name="Willey D."/>
            <person name="Hunt A."/>
            <person name="Burton J."/>
            <person name="Sims S."/>
            <person name="McLay K."/>
            <person name="Plumb B."/>
            <person name="Davis J."/>
            <person name="Clee C."/>
            <person name="Oliver K."/>
            <person name="Clark R."/>
            <person name="Riddle C."/>
            <person name="Elliot D."/>
            <person name="Eliott D."/>
            <person name="Threadgold G."/>
            <person name="Harden G."/>
            <person name="Ware D."/>
            <person name="Begum S."/>
            <person name="Mortimore B."/>
            <person name="Mortimer B."/>
            <person name="Kerry G."/>
            <person name="Heath P."/>
            <person name="Phillimore B."/>
            <person name="Tracey A."/>
            <person name="Corby N."/>
            <person name="Dunn M."/>
            <person name="Johnson C."/>
            <person name="Wood J."/>
            <person name="Clark S."/>
            <person name="Pelan S."/>
            <person name="Griffiths G."/>
            <person name="Smith M."/>
            <person name="Glithero R."/>
            <person name="Howden P."/>
            <person name="Barker N."/>
            <person name="Lloyd C."/>
            <person name="Stevens C."/>
            <person name="Harley J."/>
            <person name="Holt K."/>
            <person name="Panagiotidis G."/>
            <person name="Lovell J."/>
            <person name="Beasley H."/>
            <person name="Henderson C."/>
            <person name="Gordon D."/>
            <person name="Auger K."/>
            <person name="Wright D."/>
            <person name="Collins J."/>
            <person name="Raisen C."/>
            <person name="Dyer L."/>
            <person name="Leung K."/>
            <person name="Robertson L."/>
            <person name="Ambridge K."/>
            <person name="Leongamornlert D."/>
            <person name="McGuire S."/>
            <person name="Gilderthorp R."/>
            <person name="Griffiths C."/>
            <person name="Manthravadi D."/>
            <person name="Nichol S."/>
            <person name="Barker G."/>
            <person name="Whitehead S."/>
            <person name="Kay M."/>
            <person name="Brown J."/>
            <person name="Murnane C."/>
            <person name="Gray E."/>
            <person name="Humphries M."/>
            <person name="Sycamore N."/>
            <person name="Barker D."/>
            <person name="Saunders D."/>
            <person name="Wallis J."/>
            <person name="Babbage A."/>
            <person name="Hammond S."/>
            <person name="Mashreghi-Mohammadi M."/>
            <person name="Barr L."/>
            <person name="Martin S."/>
            <person name="Wray P."/>
            <person name="Ellington A."/>
            <person name="Matthews N."/>
            <person name="Ellwood M."/>
            <person name="Woodmansey R."/>
            <person name="Clark G."/>
            <person name="Cooper J."/>
            <person name="Cooper J."/>
            <person name="Tromans A."/>
            <person name="Grafham D."/>
            <person name="Skuce C."/>
            <person name="Pandian R."/>
            <person name="Andrews R."/>
            <person name="Harrison E."/>
            <person name="Kimberley A."/>
            <person name="Garnett J."/>
            <person name="Fosker N."/>
            <person name="Hall R."/>
            <person name="Garner P."/>
            <person name="Kelly D."/>
            <person name="Bird C."/>
            <person name="Palmer S."/>
            <person name="Gehring I."/>
            <person name="Berger A."/>
            <person name="Dooley C.M."/>
            <person name="Ersan-Urun Z."/>
            <person name="Eser C."/>
            <person name="Geiger H."/>
            <person name="Geisler M."/>
            <person name="Karotki L."/>
            <person name="Kirn A."/>
            <person name="Konantz J."/>
            <person name="Konantz M."/>
            <person name="Oberlander M."/>
            <person name="Rudolph-Geiger S."/>
            <person name="Teucke M."/>
            <person name="Lanz C."/>
            <person name="Raddatz G."/>
            <person name="Osoegawa K."/>
            <person name="Zhu B."/>
            <person name="Rapp A."/>
            <person name="Widaa S."/>
            <person name="Langford C."/>
            <person name="Yang F."/>
            <person name="Schuster S.C."/>
            <person name="Carter N.P."/>
            <person name="Harrow J."/>
            <person name="Ning Z."/>
            <person name="Herrero J."/>
            <person name="Searle S.M."/>
            <person name="Enright A."/>
            <person name="Geisler R."/>
            <person name="Plasterk R.H."/>
            <person name="Lee C."/>
            <person name="Westerfield M."/>
            <person name="de Jong P.J."/>
            <person name="Zon L.I."/>
            <person name="Postlethwait J.H."/>
            <person name="Nusslein-Volhard C."/>
            <person name="Hubbard T.J."/>
            <person name="Roest Crollius H."/>
            <person name="Rogers J."/>
            <person name="Stemple D.L."/>
        </authorList>
    </citation>
    <scope>NUCLEOTIDE SEQUENCE [LARGE SCALE GENOMIC DNA]</scope>
    <source>
        <strain evidence="11 12">Tuebingen</strain>
    </source>
</reference>
<evidence type="ECO:0000256" key="7">
    <source>
        <dbReference type="ARBA" id="ARBA00031239"/>
    </source>
</evidence>
<dbReference type="InterPro" id="IPR027370">
    <property type="entry name" value="Znf-RING_euk"/>
</dbReference>
<dbReference type="InterPro" id="IPR001841">
    <property type="entry name" value="Znf_RING"/>
</dbReference>
<dbReference type="PANTHER" id="PTHR46675:SF1">
    <property type="entry name" value="E3 UBIQUITIN-PROTEIN LIGASE RNF182"/>
    <property type="match status" value="1"/>
</dbReference>
<dbReference type="Gene3D" id="3.30.40.10">
    <property type="entry name" value="Zinc/RING finger domain, C3HC4 (zinc finger)"/>
    <property type="match status" value="1"/>
</dbReference>
<reference evidence="13" key="3">
    <citation type="journal article" date="2015" name="Nat. Commun.">
        <title>RFX transcription factors are essential for hearing in mice.</title>
        <authorList>
            <person name="Elkon R."/>
            <person name="Milon B."/>
            <person name="Morrison L."/>
            <person name="Shah M."/>
            <person name="Vijayakumar S."/>
            <person name="Racherla M."/>
            <person name="Leitch C.C."/>
            <person name="Silipino L."/>
            <person name="Hadi S."/>
            <person name="Weiss-Gayet M."/>
            <person name="Barras E."/>
            <person name="Schmid C.D."/>
            <person name="Ait-Lounis A."/>
            <person name="Barnes A."/>
            <person name="Song Y."/>
            <person name="Eisenman D.J."/>
            <person name="Eliyahu E."/>
            <person name="Frolenkov G.I."/>
            <person name="Strome S.E."/>
            <person name="Durand B."/>
            <person name="Zaghloul N.A."/>
            <person name="Jones S.M."/>
            <person name="Reith W."/>
            <person name="Hertzano R."/>
        </authorList>
    </citation>
    <scope>NUCLEOTIDE SEQUENCE</scope>
    <source>
        <strain evidence="13">Tuebingen</strain>
    </source>
</reference>
<comment type="subunit">
    <text evidence="1">Interacts with ATP6V0C.</text>
</comment>
<organism evidence="11">
    <name type="scientific">Danio rerio</name>
    <name type="common">Zebrafish</name>
    <name type="synonym">Brachydanio rerio</name>
    <dbReference type="NCBI Taxonomy" id="7955"/>
    <lineage>
        <taxon>Eukaryota</taxon>
        <taxon>Metazoa</taxon>
        <taxon>Chordata</taxon>
        <taxon>Craniata</taxon>
        <taxon>Vertebrata</taxon>
        <taxon>Euteleostomi</taxon>
        <taxon>Actinopterygii</taxon>
        <taxon>Neopterygii</taxon>
        <taxon>Teleostei</taxon>
        <taxon>Ostariophysi</taxon>
        <taxon>Cypriniformes</taxon>
        <taxon>Danionidae</taxon>
        <taxon>Danioninae</taxon>
        <taxon>Danio</taxon>
    </lineage>
</organism>
<dbReference type="ExpressionAtlas" id="E7EYM0">
    <property type="expression patterns" value="baseline and differential"/>
</dbReference>
<dbReference type="ZFIN" id="ZDB-GENE-160728-105">
    <property type="gene designation" value="si:ch73-335l21.4"/>
</dbReference>
<dbReference type="EMBL" id="CU019646">
    <property type="status" value="NOT_ANNOTATED_CDS"/>
    <property type="molecule type" value="Genomic_DNA"/>
</dbReference>
<evidence type="ECO:0000256" key="3">
    <source>
        <dbReference type="ARBA" id="ARBA00022723"/>
    </source>
</evidence>
<reference evidence="11" key="1">
    <citation type="submission" date="2011-04" db="UniProtKB">
        <authorList>
            <consortium name="Ensembl"/>
        </authorList>
    </citation>
    <scope>IDENTIFICATION</scope>
    <source>
        <strain evidence="11">Tuebingen</strain>
    </source>
</reference>
<feature type="domain" description="RING-type" evidence="10">
    <location>
        <begin position="7"/>
        <end position="55"/>
    </location>
</feature>
<dbReference type="GO" id="GO:0016567">
    <property type="term" value="P:protein ubiquitination"/>
    <property type="evidence" value="ECO:0007669"/>
    <property type="project" value="UniProtKB-UniPathway"/>
</dbReference>
<dbReference type="OrthoDB" id="252722at2759"/>
<evidence type="ECO:0000259" key="10">
    <source>
        <dbReference type="PROSITE" id="PS50089"/>
    </source>
</evidence>
<dbReference type="GeneID" id="100000332"/>
<dbReference type="InterPro" id="IPR013083">
    <property type="entry name" value="Znf_RING/FYVE/PHD"/>
</dbReference>
<evidence type="ECO:0000313" key="11">
    <source>
        <dbReference type="Ensembl" id="ENSDARP00000111797"/>
    </source>
</evidence>
<evidence type="ECO:0000256" key="6">
    <source>
        <dbReference type="ARBA" id="ARBA00030086"/>
    </source>
</evidence>
<evidence type="ECO:0000256" key="9">
    <source>
        <dbReference type="SAM" id="MobiDB-lite"/>
    </source>
</evidence>
<reference evidence="13" key="4">
    <citation type="submission" date="2025-04" db="UniProtKB">
        <authorList>
            <consortium name="RefSeq"/>
        </authorList>
    </citation>
    <scope>IDENTIFICATION</scope>
    <source>
        <strain evidence="13">Tuebingen</strain>
    </source>
</reference>
<dbReference type="KEGG" id="dre:100000332"/>
<dbReference type="AlphaFoldDB" id="E7EYM0"/>
<dbReference type="eggNOG" id="KOG2177">
    <property type="taxonomic scope" value="Eukaryota"/>
</dbReference>
<keyword evidence="4 8" id="KW-0863">Zinc-finger</keyword>
<dbReference type="PROSITE" id="PS00518">
    <property type="entry name" value="ZF_RING_1"/>
    <property type="match status" value="1"/>
</dbReference>
<gene>
    <name evidence="11 13 14" type="primary">si:ch73-335l21.4</name>
</gene>
<dbReference type="GO" id="GO:0008270">
    <property type="term" value="F:zinc ion binding"/>
    <property type="evidence" value="ECO:0007669"/>
    <property type="project" value="UniProtKB-KW"/>
</dbReference>
<dbReference type="PANTHER" id="PTHR46675">
    <property type="entry name" value="E3 UBIQUITIN-PROTEIN LIGASE RNF182"/>
    <property type="match status" value="1"/>
</dbReference>
<dbReference type="Bgee" id="ENSDARG00000091234">
    <property type="expression patterns" value="Expressed in zone of skin and 26 other cell types or tissues"/>
</dbReference>
<evidence type="ECO:0000256" key="2">
    <source>
        <dbReference type="ARBA" id="ARBA00014050"/>
    </source>
</evidence>
<accession>E7EYM0</accession>
<dbReference type="AGR" id="ZFIN:ZDB-GENE-160728-105"/>
<evidence type="ECO:0000313" key="14">
    <source>
        <dbReference type="ZFIN" id="ZDB-GENE-160728-105"/>
    </source>
</evidence>
<evidence type="ECO:0000256" key="1">
    <source>
        <dbReference type="ARBA" id="ARBA00011482"/>
    </source>
</evidence>
<dbReference type="GeneTree" id="ENSGT00730000112287"/>
<dbReference type="InterPro" id="IPR042285">
    <property type="entry name" value="RNF182"/>
</dbReference>
<evidence type="ECO:0000256" key="4">
    <source>
        <dbReference type="ARBA" id="ARBA00022771"/>
    </source>
</evidence>
<evidence type="ECO:0000256" key="8">
    <source>
        <dbReference type="PROSITE-ProRule" id="PRU00175"/>
    </source>
</evidence>
<proteinExistence type="predicted"/>
<keyword evidence="5" id="KW-0862">Zinc</keyword>
<keyword evidence="12" id="KW-1185">Reference proteome</keyword>